<organism evidence="3 4">
    <name type="scientific">Mesorhabditis belari</name>
    <dbReference type="NCBI Taxonomy" id="2138241"/>
    <lineage>
        <taxon>Eukaryota</taxon>
        <taxon>Metazoa</taxon>
        <taxon>Ecdysozoa</taxon>
        <taxon>Nematoda</taxon>
        <taxon>Chromadorea</taxon>
        <taxon>Rhabditida</taxon>
        <taxon>Rhabditina</taxon>
        <taxon>Rhabditomorpha</taxon>
        <taxon>Rhabditoidea</taxon>
        <taxon>Rhabditidae</taxon>
        <taxon>Mesorhabditinae</taxon>
        <taxon>Mesorhabditis</taxon>
    </lineage>
</organism>
<dbReference type="GO" id="GO:0030527">
    <property type="term" value="F:structural constituent of chromatin"/>
    <property type="evidence" value="ECO:0007669"/>
    <property type="project" value="InterPro"/>
</dbReference>
<sequence>MSARKLGRNNNSNSVKRVKASEAVVADPDSSFVSDSSIPPTPTNTPISKGMQRSTSLNSVGGRKRKHADNSNQYHRYLLKVLKLLHPEIGFSVKGAEVMNALIVDTLDKLASEIVRLREAAKKKKKMVTAVDMQAAVRLVFPEVFARHAIIEGTKSLEKYRRSLKS</sequence>
<evidence type="ECO:0008006" key="5">
    <source>
        <dbReference type="Google" id="ProtNLM"/>
    </source>
</evidence>
<dbReference type="GO" id="GO:0046982">
    <property type="term" value="F:protein heterodimerization activity"/>
    <property type="evidence" value="ECO:0007669"/>
    <property type="project" value="InterPro"/>
</dbReference>
<evidence type="ECO:0000313" key="3">
    <source>
        <dbReference type="Proteomes" id="UP000887575"/>
    </source>
</evidence>
<dbReference type="AlphaFoldDB" id="A0AAF3FGD8"/>
<dbReference type="SUPFAM" id="SSF47113">
    <property type="entry name" value="Histone-fold"/>
    <property type="match status" value="1"/>
</dbReference>
<evidence type="ECO:0000256" key="1">
    <source>
        <dbReference type="ARBA" id="ARBA00006846"/>
    </source>
</evidence>
<dbReference type="WBParaSite" id="MBELARI_LOCUS6032">
    <property type="protein sequence ID" value="MBELARI_LOCUS6032"/>
    <property type="gene ID" value="MBELARI_LOCUS6032"/>
</dbReference>
<dbReference type="GO" id="GO:0000786">
    <property type="term" value="C:nucleosome"/>
    <property type="evidence" value="ECO:0007669"/>
    <property type="project" value="InterPro"/>
</dbReference>
<evidence type="ECO:0000313" key="4">
    <source>
        <dbReference type="WBParaSite" id="MBELARI_LOCUS6032"/>
    </source>
</evidence>
<proteinExistence type="inferred from homology"/>
<comment type="similarity">
    <text evidence="1">Belongs to the histone H2B family.</text>
</comment>
<feature type="compositionally biased region" description="Low complexity" evidence="2">
    <location>
        <begin position="34"/>
        <end position="48"/>
    </location>
</feature>
<dbReference type="CDD" id="cd22910">
    <property type="entry name" value="HFD_H2B"/>
    <property type="match status" value="1"/>
</dbReference>
<dbReference type="InterPro" id="IPR000558">
    <property type="entry name" value="Histone_H2B"/>
</dbReference>
<reference evidence="4" key="1">
    <citation type="submission" date="2024-02" db="UniProtKB">
        <authorList>
            <consortium name="WormBaseParasite"/>
        </authorList>
    </citation>
    <scope>IDENTIFICATION</scope>
</reference>
<evidence type="ECO:0000256" key="2">
    <source>
        <dbReference type="SAM" id="MobiDB-lite"/>
    </source>
</evidence>
<keyword evidence="3" id="KW-1185">Reference proteome</keyword>
<protein>
    <recommendedName>
        <fullName evidence="5">Histone H2B</fullName>
    </recommendedName>
</protein>
<accession>A0AAF3FGD8</accession>
<dbReference type="GO" id="GO:0003677">
    <property type="term" value="F:DNA binding"/>
    <property type="evidence" value="ECO:0007669"/>
    <property type="project" value="InterPro"/>
</dbReference>
<name>A0AAF3FGD8_9BILA</name>
<dbReference type="PRINTS" id="PR00621">
    <property type="entry name" value="HISTONEH2B"/>
</dbReference>
<dbReference type="SMART" id="SM00427">
    <property type="entry name" value="H2B"/>
    <property type="match status" value="1"/>
</dbReference>
<dbReference type="InterPro" id="IPR009072">
    <property type="entry name" value="Histone-fold"/>
</dbReference>
<dbReference type="Proteomes" id="UP000887575">
    <property type="component" value="Unassembled WGS sequence"/>
</dbReference>
<dbReference type="PANTHER" id="PTHR23428">
    <property type="entry name" value="HISTONE H2B"/>
    <property type="match status" value="1"/>
</dbReference>
<dbReference type="Gene3D" id="1.10.20.10">
    <property type="entry name" value="Histone, subunit A"/>
    <property type="match status" value="1"/>
</dbReference>
<feature type="region of interest" description="Disordered" evidence="2">
    <location>
        <begin position="1"/>
        <end position="69"/>
    </location>
</feature>